<sequence>MTPNDAQLTDALRLLRTRGFEPAGNRAGTRSFEGDLPCRGGNVRVRLSITDWDFLRYPSIIVLDGTDGFPPLVPHLTAEGWLCYFAAGSVVLDRYNPAEALAQCLDQAKLVLEQIRFDADYRRGDIQDEFMVHWLNGQSTAIWDVLIGTVAPGATCTNYWLVDINGVPTALIADSEKEVAAFAGALGASAPEKTTCPCWLFQTDVLPVVPDVMPSTVKALFAWLKAWDKGISNGVQRILEKEPRYLEYKQATFAVKTPIGWLGFGFDLDQIQRLGAIKKPRLYKQHLHGKGGTRGIMRLSISEFGPAFVHSRNLTFKDLSGRQIKVVGCGAIGSYVALSLVRLGAGANGGKLMLIDPDKLKPENIGRHVLGYPALFKSKATALRDELVRQFPFSTIDASPTDVRGVPALFSADLVIDATGEESVSEFLNARRIAEATKTPLLHAWIKGNGQTVQTLWVQGSKGGCFRCLRLADHKNYREERFKVLKEDPVRRLIGCTGFTPYGVAAPMHAATLATETILDWLQRDSPSPRFRTRSIASADVFEVKNQDLTRLAACPACGTNDVAIPAVR</sequence>
<dbReference type="Gene3D" id="3.40.50.720">
    <property type="entry name" value="NAD(P)-binding Rossmann-like Domain"/>
    <property type="match status" value="1"/>
</dbReference>
<dbReference type="GO" id="GO:0061504">
    <property type="term" value="P:cyclic threonylcarbamoyladenosine biosynthetic process"/>
    <property type="evidence" value="ECO:0007669"/>
    <property type="project" value="TreeGrafter"/>
</dbReference>
<gene>
    <name evidence="3" type="ORF">EIP75_14545</name>
</gene>
<reference evidence="3 4" key="1">
    <citation type="submission" date="2018-12" db="EMBL/GenBank/DDBJ databases">
        <title>The whole draft genome of Aquabacterium sp. SJQ9.</title>
        <authorList>
            <person name="Sun L."/>
            <person name="Gao X."/>
            <person name="Chen W."/>
            <person name="Huang K."/>
        </authorList>
    </citation>
    <scope>NUCLEOTIDE SEQUENCE [LARGE SCALE GENOMIC DNA]</scope>
    <source>
        <strain evidence="3 4">SJQ9</strain>
    </source>
</reference>
<keyword evidence="4" id="KW-1185">Reference proteome</keyword>
<dbReference type="RefSeq" id="WP_125244016.1">
    <property type="nucleotide sequence ID" value="NZ_RSED01000011.1"/>
</dbReference>
<dbReference type="PANTHER" id="PTHR43267">
    <property type="entry name" value="TRNA THREONYLCARBAMOYLADENOSINE DEHYDRATASE"/>
    <property type="match status" value="1"/>
</dbReference>
<dbReference type="InterPro" id="IPR035985">
    <property type="entry name" value="Ubiquitin-activating_enz"/>
</dbReference>
<proteinExistence type="predicted"/>
<feature type="domain" description="Prokaryotic E2 family B" evidence="2">
    <location>
        <begin position="32"/>
        <end position="134"/>
    </location>
</feature>
<evidence type="ECO:0000259" key="2">
    <source>
        <dbReference type="Pfam" id="PF14461"/>
    </source>
</evidence>
<dbReference type="SUPFAM" id="SSF69572">
    <property type="entry name" value="Activating enzymes of the ubiquitin-like proteins"/>
    <property type="match status" value="1"/>
</dbReference>
<protein>
    <submittedName>
        <fullName evidence="3">Uncharacterized protein</fullName>
    </submittedName>
</protein>
<comment type="caution">
    <text evidence="3">The sequence shown here is derived from an EMBL/GenBank/DDBJ whole genome shotgun (WGS) entry which is preliminary data.</text>
</comment>
<dbReference type="InterPro" id="IPR045886">
    <property type="entry name" value="ThiF/MoeB/HesA"/>
</dbReference>
<dbReference type="Proteomes" id="UP000269265">
    <property type="component" value="Unassembled WGS sequence"/>
</dbReference>
<accession>A0A426V945</accession>
<organism evidence="3 4">
    <name type="scientific">Aquabacterium soli</name>
    <dbReference type="NCBI Taxonomy" id="2493092"/>
    <lineage>
        <taxon>Bacteria</taxon>
        <taxon>Pseudomonadati</taxon>
        <taxon>Pseudomonadota</taxon>
        <taxon>Betaproteobacteria</taxon>
        <taxon>Burkholderiales</taxon>
        <taxon>Aquabacterium</taxon>
    </lineage>
</organism>
<dbReference type="EMBL" id="RSED01000011">
    <property type="protein sequence ID" value="RRS03477.1"/>
    <property type="molecule type" value="Genomic_DNA"/>
</dbReference>
<dbReference type="OrthoDB" id="891532at2"/>
<dbReference type="GO" id="GO:0061503">
    <property type="term" value="F:tRNA threonylcarbamoyladenosine dehydratase"/>
    <property type="evidence" value="ECO:0007669"/>
    <property type="project" value="TreeGrafter"/>
</dbReference>
<dbReference type="PANTHER" id="PTHR43267:SF1">
    <property type="entry name" value="TRNA THREONYLCARBAMOYLADENOSINE DEHYDRATASE"/>
    <property type="match status" value="1"/>
</dbReference>
<dbReference type="GO" id="GO:0008641">
    <property type="term" value="F:ubiquitin-like modifier activating enzyme activity"/>
    <property type="evidence" value="ECO:0007669"/>
    <property type="project" value="InterPro"/>
</dbReference>
<dbReference type="InterPro" id="IPR032701">
    <property type="entry name" value="Prok-E2_B_dom"/>
</dbReference>
<dbReference type="Pfam" id="PF00899">
    <property type="entry name" value="ThiF"/>
    <property type="match status" value="1"/>
</dbReference>
<name>A0A426V945_9BURK</name>
<dbReference type="AlphaFoldDB" id="A0A426V945"/>
<evidence type="ECO:0000313" key="4">
    <source>
        <dbReference type="Proteomes" id="UP000269265"/>
    </source>
</evidence>
<evidence type="ECO:0000259" key="1">
    <source>
        <dbReference type="Pfam" id="PF00899"/>
    </source>
</evidence>
<dbReference type="InterPro" id="IPR000594">
    <property type="entry name" value="ThiF_NAD_FAD-bd"/>
</dbReference>
<feature type="domain" description="THIF-type NAD/FAD binding fold" evidence="1">
    <location>
        <begin position="317"/>
        <end position="533"/>
    </location>
</feature>
<evidence type="ECO:0000313" key="3">
    <source>
        <dbReference type="EMBL" id="RRS03477.1"/>
    </source>
</evidence>
<dbReference type="Pfam" id="PF14461">
    <property type="entry name" value="Prok-E2_B"/>
    <property type="match status" value="1"/>
</dbReference>